<dbReference type="EMBL" id="ABEU02000026">
    <property type="protein sequence ID" value="PNR26726.1"/>
    <property type="molecule type" value="Genomic_DNA"/>
</dbReference>
<evidence type="ECO:0000313" key="13">
    <source>
        <dbReference type="EnsemblPlants" id="Pp3c26_4140V3.1"/>
    </source>
</evidence>
<keyword evidence="2" id="KW-0479">Metal-binding</keyword>
<dbReference type="EnsemblPlants" id="Pp3c26_4140V3.6">
    <property type="protein sequence ID" value="Pp3c26_4140V3.6"/>
    <property type="gene ID" value="Pp3c26_4140"/>
</dbReference>
<dbReference type="AlphaFoldDB" id="A0A2K1IBT8"/>
<dbReference type="InterPro" id="IPR013087">
    <property type="entry name" value="Znf_C2H2_type"/>
</dbReference>
<comment type="subcellular location">
    <subcellularLocation>
        <location evidence="1">Nucleus</location>
    </subcellularLocation>
</comment>
<dbReference type="Gramene" id="Pp3c26_4140V3.4">
    <property type="protein sequence ID" value="Pp3c26_4140V3.4"/>
    <property type="gene ID" value="Pp3c26_4140"/>
</dbReference>
<reference evidence="12 14" key="1">
    <citation type="journal article" date="2008" name="Science">
        <title>The Physcomitrella genome reveals evolutionary insights into the conquest of land by plants.</title>
        <authorList>
            <person name="Rensing S."/>
            <person name="Lang D."/>
            <person name="Zimmer A."/>
            <person name="Terry A."/>
            <person name="Salamov A."/>
            <person name="Shapiro H."/>
            <person name="Nishiyama T."/>
            <person name="Perroud P.-F."/>
            <person name="Lindquist E."/>
            <person name="Kamisugi Y."/>
            <person name="Tanahashi T."/>
            <person name="Sakakibara K."/>
            <person name="Fujita T."/>
            <person name="Oishi K."/>
            <person name="Shin-I T."/>
            <person name="Kuroki Y."/>
            <person name="Toyoda A."/>
            <person name="Suzuki Y."/>
            <person name="Hashimoto A."/>
            <person name="Yamaguchi K."/>
            <person name="Sugano A."/>
            <person name="Kohara Y."/>
            <person name="Fujiyama A."/>
            <person name="Anterola A."/>
            <person name="Aoki S."/>
            <person name="Ashton N."/>
            <person name="Barbazuk W.B."/>
            <person name="Barker E."/>
            <person name="Bennetzen J."/>
            <person name="Bezanilla M."/>
            <person name="Blankenship R."/>
            <person name="Cho S.H."/>
            <person name="Dutcher S."/>
            <person name="Estelle M."/>
            <person name="Fawcett J.A."/>
            <person name="Gundlach H."/>
            <person name="Hanada K."/>
            <person name="Heyl A."/>
            <person name="Hicks K.A."/>
            <person name="Hugh J."/>
            <person name="Lohr M."/>
            <person name="Mayer K."/>
            <person name="Melkozernov A."/>
            <person name="Murata T."/>
            <person name="Nelson D."/>
            <person name="Pils B."/>
            <person name="Prigge M."/>
            <person name="Reiss B."/>
            <person name="Renner T."/>
            <person name="Rombauts S."/>
            <person name="Rushton P."/>
            <person name="Sanderfoot A."/>
            <person name="Schween G."/>
            <person name="Shiu S.-H."/>
            <person name="Stueber K."/>
            <person name="Theodoulou F.L."/>
            <person name="Tu H."/>
            <person name="Van de Peer Y."/>
            <person name="Verrier P.J."/>
            <person name="Waters E."/>
            <person name="Wood A."/>
            <person name="Yang L."/>
            <person name="Cove D."/>
            <person name="Cuming A."/>
            <person name="Hasebe M."/>
            <person name="Lucas S."/>
            <person name="Mishler D.B."/>
            <person name="Reski R."/>
            <person name="Grigoriev I."/>
            <person name="Quatrano R.S."/>
            <person name="Boore J.L."/>
        </authorList>
    </citation>
    <scope>NUCLEOTIDE SEQUENCE [LARGE SCALE GENOMIC DNA]</scope>
    <source>
        <strain evidence="13 14">cv. Gransden 2004</strain>
    </source>
</reference>
<dbReference type="STRING" id="3218.A0A2K1IBT8"/>
<dbReference type="Pfam" id="PF23115">
    <property type="entry name" value="zf-C2H2_STOP2_3rd"/>
    <property type="match status" value="1"/>
</dbReference>
<dbReference type="GO" id="GO:0010044">
    <property type="term" value="P:response to aluminum ion"/>
    <property type="evidence" value="ECO:0007669"/>
    <property type="project" value="InterPro"/>
</dbReference>
<dbReference type="PANTHER" id="PTHR46352:SF1">
    <property type="entry name" value="PROTEIN SENSITIVE TO PROTON RHIZOTOXICITY 1"/>
    <property type="match status" value="1"/>
</dbReference>
<dbReference type="PROSITE" id="PS00028">
    <property type="entry name" value="ZINC_FINGER_C2H2_1"/>
    <property type="match status" value="1"/>
</dbReference>
<dbReference type="EnsemblPlants" id="Pp3c26_4140V3.3">
    <property type="protein sequence ID" value="Pp3c26_4140V3.3"/>
    <property type="gene ID" value="Pp3c26_4140"/>
</dbReference>
<dbReference type="GO" id="GO:0008270">
    <property type="term" value="F:zinc ion binding"/>
    <property type="evidence" value="ECO:0007669"/>
    <property type="project" value="UniProtKB-KW"/>
</dbReference>
<dbReference type="Gramene" id="Pp3c26_4140V3.3">
    <property type="protein sequence ID" value="Pp3c26_4140V3.3"/>
    <property type="gene ID" value="Pp3c26_4140"/>
</dbReference>
<dbReference type="KEGG" id="ppp:141044387"/>
<reference evidence="13" key="3">
    <citation type="submission" date="2020-12" db="UniProtKB">
        <authorList>
            <consortium name="EnsemblPlants"/>
        </authorList>
    </citation>
    <scope>IDENTIFICATION</scope>
</reference>
<dbReference type="SMART" id="SM00355">
    <property type="entry name" value="ZnF_C2H2"/>
    <property type="match status" value="3"/>
</dbReference>
<dbReference type="InterPro" id="IPR036236">
    <property type="entry name" value="Znf_C2H2_sf"/>
</dbReference>
<feature type="domain" description="C2H2-type" evidence="11">
    <location>
        <begin position="425"/>
        <end position="452"/>
    </location>
</feature>
<dbReference type="InterPro" id="IPR059161">
    <property type="entry name" value="Znf-C2H2_STOP1/2_3rd"/>
</dbReference>
<evidence type="ECO:0000256" key="4">
    <source>
        <dbReference type="ARBA" id="ARBA00022771"/>
    </source>
</evidence>
<evidence type="ECO:0000256" key="1">
    <source>
        <dbReference type="ARBA" id="ARBA00004123"/>
    </source>
</evidence>
<evidence type="ECO:0000256" key="10">
    <source>
        <dbReference type="SAM" id="MobiDB-lite"/>
    </source>
</evidence>
<feature type="compositionally biased region" description="Polar residues" evidence="10">
    <location>
        <begin position="305"/>
        <end position="317"/>
    </location>
</feature>
<feature type="region of interest" description="Disordered" evidence="10">
    <location>
        <begin position="286"/>
        <end position="317"/>
    </location>
</feature>
<dbReference type="EnsemblPlants" id="Pp3c26_4140V3.1">
    <property type="protein sequence ID" value="Pp3c26_4140V3.1"/>
    <property type="gene ID" value="Pp3c26_4140"/>
</dbReference>
<proteinExistence type="predicted"/>
<evidence type="ECO:0000256" key="2">
    <source>
        <dbReference type="ARBA" id="ARBA00022723"/>
    </source>
</evidence>
<evidence type="ECO:0000256" key="8">
    <source>
        <dbReference type="ARBA" id="ARBA00023242"/>
    </source>
</evidence>
<dbReference type="EnsemblPlants" id="Pp3c26_4140V3.4">
    <property type="protein sequence ID" value="Pp3c26_4140V3.4"/>
    <property type="gene ID" value="Pp3c26_4140"/>
</dbReference>
<dbReference type="Gramene" id="Pp3c26_4140V3.1">
    <property type="protein sequence ID" value="Pp3c26_4140V3.1"/>
    <property type="gene ID" value="Pp3c26_4140"/>
</dbReference>
<dbReference type="Pfam" id="PF23118">
    <property type="entry name" value="zf-C2H2_STOP2_C"/>
    <property type="match status" value="1"/>
</dbReference>
<evidence type="ECO:0000256" key="6">
    <source>
        <dbReference type="ARBA" id="ARBA00023015"/>
    </source>
</evidence>
<keyword evidence="5" id="KW-0862">Zinc</keyword>
<evidence type="ECO:0000256" key="7">
    <source>
        <dbReference type="ARBA" id="ARBA00023163"/>
    </source>
</evidence>
<sequence length="609" mass="65278">MQGGNQQQLSIPSSDSLIAFALLSQQLRQSSNNSPQFPHQNHTMPSSSLGFSLDANVQKQAYPPQNYQPHAQLLPIGGGGGGQVNGGTRTGERIGKIFQNLQRRNLASNFDQQQLSSQMMNPNILENLSSQLMVDQNVLSIMEHLSMLQDRILQLQALVPLISHTANSQIEGNAVAQQQAASAAVVSIVSQLAVIAIGLLPQSVEHTAGQVNPSTDLPLSQLLQASLGQDPNFFQQDTVGGQSRVPQRVTSLGNAIANGYGTSQTTVSGLGGLDNARFPSDSCGPRFPSGGGGFPNLNNEGDIPGQQNVSGQHPVVSSGSEAILPNQISSGLGKEHGSIAGGEKRRRVANSDFNPLDNSLAAGANNLVCSEFGGMDAGLENLNNDSRSDVDSVGDDGDVDPETIVSGSFDLVEMDASEILAEHTHFCEICGKGFKRDTNLRMHMRGHGDEYKTSAALARPDKDSPDTTVTRLRRYSCPCVGCKRNKKHGKFQPLKTILCVKNHYRRSHCPKVLTCQKCMTKKFSVVADLKTHEKHCGRDKWQCSCGTRFSRKDKLFGHIGLFAGHVPVVPLHELDGGNGGSINSGADYQGSPNPVPFGSDNKGSRRLFD</sequence>
<dbReference type="EnsemblPlants" id="Pp3c26_4140V3.2">
    <property type="protein sequence ID" value="Pp3c26_4140V3.2"/>
    <property type="gene ID" value="Pp3c26_4140"/>
</dbReference>
<keyword evidence="4 9" id="KW-0863">Zinc-finger</keyword>
<evidence type="ECO:0000313" key="14">
    <source>
        <dbReference type="Proteomes" id="UP000006727"/>
    </source>
</evidence>
<name>A0A2K1IBT8_PHYPA</name>
<keyword evidence="7" id="KW-0804">Transcription</keyword>
<accession>A0A2K1IBT8</accession>
<dbReference type="InterPro" id="IPR058196">
    <property type="entry name" value="zf-C2H2_STOP1/2_C"/>
</dbReference>
<reference evidence="12 14" key="2">
    <citation type="journal article" date="2018" name="Plant J.">
        <title>The Physcomitrella patens chromosome-scale assembly reveals moss genome structure and evolution.</title>
        <authorList>
            <person name="Lang D."/>
            <person name="Ullrich K.K."/>
            <person name="Murat F."/>
            <person name="Fuchs J."/>
            <person name="Jenkins J."/>
            <person name="Haas F.B."/>
            <person name="Piednoel M."/>
            <person name="Gundlach H."/>
            <person name="Van Bel M."/>
            <person name="Meyberg R."/>
            <person name="Vives C."/>
            <person name="Morata J."/>
            <person name="Symeonidi A."/>
            <person name="Hiss M."/>
            <person name="Muchero W."/>
            <person name="Kamisugi Y."/>
            <person name="Saleh O."/>
            <person name="Blanc G."/>
            <person name="Decker E.L."/>
            <person name="van Gessel N."/>
            <person name="Grimwood J."/>
            <person name="Hayes R.D."/>
            <person name="Graham S.W."/>
            <person name="Gunter L.E."/>
            <person name="McDaniel S.F."/>
            <person name="Hoernstein S.N.W."/>
            <person name="Larsson A."/>
            <person name="Li F.W."/>
            <person name="Perroud P.F."/>
            <person name="Phillips J."/>
            <person name="Ranjan P."/>
            <person name="Rokshar D.S."/>
            <person name="Rothfels C.J."/>
            <person name="Schneider L."/>
            <person name="Shu S."/>
            <person name="Stevenson D.W."/>
            <person name="Thummler F."/>
            <person name="Tillich M."/>
            <person name="Villarreal Aguilar J.C."/>
            <person name="Widiez T."/>
            <person name="Wong G.K."/>
            <person name="Wymore A."/>
            <person name="Zhang Y."/>
            <person name="Zimmer A.D."/>
            <person name="Quatrano R.S."/>
            <person name="Mayer K.F.X."/>
            <person name="Goodstein D."/>
            <person name="Casacuberta J.M."/>
            <person name="Vandepoele K."/>
            <person name="Reski R."/>
            <person name="Cuming A.C."/>
            <person name="Tuskan G.A."/>
            <person name="Maumus F."/>
            <person name="Salse J."/>
            <person name="Schmutz J."/>
            <person name="Rensing S.A."/>
        </authorList>
    </citation>
    <scope>NUCLEOTIDE SEQUENCE [LARGE SCALE GENOMIC DNA]</scope>
    <source>
        <strain evidence="13 14">cv. Gransden 2004</strain>
    </source>
</reference>
<evidence type="ECO:0000256" key="9">
    <source>
        <dbReference type="PROSITE-ProRule" id="PRU00042"/>
    </source>
</evidence>
<evidence type="ECO:0000313" key="12">
    <source>
        <dbReference type="EMBL" id="PNR26726.1"/>
    </source>
</evidence>
<keyword evidence="3" id="KW-0677">Repeat</keyword>
<evidence type="ECO:0000256" key="3">
    <source>
        <dbReference type="ARBA" id="ARBA00022737"/>
    </source>
</evidence>
<dbReference type="EnsemblPlants" id="Pp3c26_4140V3.7">
    <property type="protein sequence ID" value="Pp3c26_4140V3.7"/>
    <property type="gene ID" value="Pp3c26_4140"/>
</dbReference>
<protein>
    <recommendedName>
        <fullName evidence="11">C2H2-type domain-containing protein</fullName>
    </recommendedName>
</protein>
<dbReference type="Pfam" id="PF12874">
    <property type="entry name" value="zf-met"/>
    <property type="match status" value="1"/>
</dbReference>
<dbReference type="Gramene" id="Pp3c26_4140V3.7">
    <property type="protein sequence ID" value="Pp3c26_4140V3.7"/>
    <property type="gene ID" value="Pp3c26_4140"/>
</dbReference>
<dbReference type="PaxDb" id="3218-PP1S159_13V6.1"/>
<dbReference type="Proteomes" id="UP000006727">
    <property type="component" value="Chromosome 26"/>
</dbReference>
<dbReference type="Gramene" id="Pp3c26_4140V3.2">
    <property type="protein sequence ID" value="Pp3c26_4140V3.2"/>
    <property type="gene ID" value="Pp3c26_4140"/>
</dbReference>
<evidence type="ECO:0000256" key="5">
    <source>
        <dbReference type="ARBA" id="ARBA00022833"/>
    </source>
</evidence>
<keyword evidence="14" id="KW-1185">Reference proteome</keyword>
<feature type="compositionally biased region" description="Polar residues" evidence="10">
    <location>
        <begin position="583"/>
        <end position="592"/>
    </location>
</feature>
<dbReference type="Gramene" id="Pp3c26_4140V3.6">
    <property type="protein sequence ID" value="Pp3c26_4140V3.6"/>
    <property type="gene ID" value="Pp3c26_4140"/>
</dbReference>
<feature type="region of interest" description="Disordered" evidence="10">
    <location>
        <begin position="582"/>
        <end position="609"/>
    </location>
</feature>
<dbReference type="InterPro" id="IPR044300">
    <property type="entry name" value="STOP1/2"/>
</dbReference>
<dbReference type="PANTHER" id="PTHR46352">
    <property type="entry name" value="PROTEIN SENSITIVE TO PROTON RHIZOTOXICITY 1"/>
    <property type="match status" value="1"/>
</dbReference>
<dbReference type="GO" id="GO:0010447">
    <property type="term" value="P:response to acidic pH"/>
    <property type="evidence" value="ECO:0007669"/>
    <property type="project" value="InterPro"/>
</dbReference>
<gene>
    <name evidence="13" type="primary">LOC112277969</name>
    <name evidence="12" type="ORF">PHYPA_030207</name>
</gene>
<feature type="region of interest" description="Disordered" evidence="10">
    <location>
        <begin position="326"/>
        <end position="345"/>
    </location>
</feature>
<keyword evidence="6" id="KW-0805">Transcription regulation</keyword>
<dbReference type="Gene3D" id="3.30.160.60">
    <property type="entry name" value="Classic Zinc Finger"/>
    <property type="match status" value="1"/>
</dbReference>
<dbReference type="SUPFAM" id="SSF57667">
    <property type="entry name" value="beta-beta-alpha zinc fingers"/>
    <property type="match status" value="1"/>
</dbReference>
<dbReference type="OrthoDB" id="8113227at2759"/>
<dbReference type="PROSITE" id="PS50157">
    <property type="entry name" value="ZINC_FINGER_C2H2_2"/>
    <property type="match status" value="1"/>
</dbReference>
<organism evidence="12">
    <name type="scientific">Physcomitrium patens</name>
    <name type="common">Spreading-leaved earth moss</name>
    <name type="synonym">Physcomitrella patens</name>
    <dbReference type="NCBI Taxonomy" id="3218"/>
    <lineage>
        <taxon>Eukaryota</taxon>
        <taxon>Viridiplantae</taxon>
        <taxon>Streptophyta</taxon>
        <taxon>Embryophyta</taxon>
        <taxon>Bryophyta</taxon>
        <taxon>Bryophytina</taxon>
        <taxon>Bryopsida</taxon>
        <taxon>Funariidae</taxon>
        <taxon>Funariales</taxon>
        <taxon>Funariaceae</taxon>
        <taxon>Physcomitrium</taxon>
    </lineage>
</organism>
<keyword evidence="8" id="KW-0539">Nucleus</keyword>
<evidence type="ECO:0000259" key="11">
    <source>
        <dbReference type="PROSITE" id="PS50157"/>
    </source>
</evidence>